<dbReference type="GO" id="GO:0032259">
    <property type="term" value="P:methylation"/>
    <property type="evidence" value="ECO:0007669"/>
    <property type="project" value="UniProtKB-KW"/>
</dbReference>
<dbReference type="CDD" id="cd02440">
    <property type="entry name" value="AdoMet_MTases"/>
    <property type="match status" value="1"/>
</dbReference>
<dbReference type="AlphaFoldDB" id="A0A3N0E367"/>
<dbReference type="Gene3D" id="3.40.50.150">
    <property type="entry name" value="Vaccinia Virus protein VP39"/>
    <property type="match status" value="1"/>
</dbReference>
<evidence type="ECO:0000313" key="3">
    <source>
        <dbReference type="Proteomes" id="UP000267469"/>
    </source>
</evidence>
<gene>
    <name evidence="2" type="ORF">ED312_17530</name>
</gene>
<evidence type="ECO:0000259" key="1">
    <source>
        <dbReference type="Pfam" id="PF08241"/>
    </source>
</evidence>
<keyword evidence="2" id="KW-0489">Methyltransferase</keyword>
<evidence type="ECO:0000313" key="2">
    <source>
        <dbReference type="EMBL" id="RNL82277.1"/>
    </source>
</evidence>
<proteinExistence type="predicted"/>
<dbReference type="Pfam" id="PF08241">
    <property type="entry name" value="Methyltransf_11"/>
    <property type="match status" value="1"/>
</dbReference>
<feature type="domain" description="Methyltransferase type 11" evidence="1">
    <location>
        <begin position="53"/>
        <end position="151"/>
    </location>
</feature>
<reference evidence="2 3" key="1">
    <citation type="submission" date="2018-10" db="EMBL/GenBank/DDBJ databases">
        <title>Sinomicrobium pectinilyticum sp. nov., a pectinase-producing bacterium isolated from alkaline and saline soil, and emended description of the genus Sinomicrobium.</title>
        <authorList>
            <person name="Cheng B."/>
            <person name="Li C."/>
            <person name="Lai Q."/>
            <person name="Du M."/>
            <person name="Shao Z."/>
            <person name="Xu P."/>
            <person name="Yang C."/>
        </authorList>
    </citation>
    <scope>NUCLEOTIDE SEQUENCE [LARGE SCALE GENOMIC DNA]</scope>
    <source>
        <strain evidence="2 3">5DNS001</strain>
    </source>
</reference>
<dbReference type="RefSeq" id="WP_123217326.1">
    <property type="nucleotide sequence ID" value="NZ_RJTM01000116.1"/>
</dbReference>
<keyword evidence="3" id="KW-1185">Reference proteome</keyword>
<dbReference type="GO" id="GO:0008757">
    <property type="term" value="F:S-adenosylmethionine-dependent methyltransferase activity"/>
    <property type="evidence" value="ECO:0007669"/>
    <property type="project" value="InterPro"/>
</dbReference>
<sequence length="221" mass="25437">MSERNDLKELAAQLHCPSGEAGIAAGDRMFRTNGNMIRKTIDSMEILPCDRILEIGFGNGKHLGTLYKKEPMVTYYGVDTSDLMVDRAHTNNISHVRDEMAFFRQTDGIRLPYDNAFFDIAFTVNTIYFWEHPEIQLCEVYRVLAPGRSFYCAWVDRISMEALPFVDERFTLYGIAEAERLFRAHGFTVITSCAFEEEVRSNAGNEHKRKYWIIKARKAAL</sequence>
<dbReference type="OrthoDB" id="9770553at2"/>
<name>A0A3N0E367_SINP1</name>
<dbReference type="Proteomes" id="UP000267469">
    <property type="component" value="Unassembled WGS sequence"/>
</dbReference>
<keyword evidence="2" id="KW-0808">Transferase</keyword>
<dbReference type="InterPro" id="IPR013216">
    <property type="entry name" value="Methyltransf_11"/>
</dbReference>
<protein>
    <submittedName>
        <fullName evidence="2">Class I SAM-dependent methyltransferase</fullName>
    </submittedName>
</protein>
<dbReference type="InterPro" id="IPR029063">
    <property type="entry name" value="SAM-dependent_MTases_sf"/>
</dbReference>
<dbReference type="EMBL" id="RJTM01000116">
    <property type="protein sequence ID" value="RNL82277.1"/>
    <property type="molecule type" value="Genomic_DNA"/>
</dbReference>
<accession>A0A3N0E367</accession>
<comment type="caution">
    <text evidence="2">The sequence shown here is derived from an EMBL/GenBank/DDBJ whole genome shotgun (WGS) entry which is preliminary data.</text>
</comment>
<dbReference type="SUPFAM" id="SSF53335">
    <property type="entry name" value="S-adenosyl-L-methionine-dependent methyltransferases"/>
    <property type="match status" value="1"/>
</dbReference>
<organism evidence="2 3">
    <name type="scientific">Sinomicrobium pectinilyticum</name>
    <dbReference type="NCBI Taxonomy" id="1084421"/>
    <lineage>
        <taxon>Bacteria</taxon>
        <taxon>Pseudomonadati</taxon>
        <taxon>Bacteroidota</taxon>
        <taxon>Flavobacteriia</taxon>
        <taxon>Flavobacteriales</taxon>
        <taxon>Flavobacteriaceae</taxon>
        <taxon>Sinomicrobium</taxon>
    </lineage>
</organism>